<keyword evidence="2" id="KW-1185">Reference proteome</keyword>
<dbReference type="EMBL" id="PZZN01000002">
    <property type="protein sequence ID" value="PTM45601.1"/>
    <property type="molecule type" value="Genomic_DNA"/>
</dbReference>
<organism evidence="1 2">
    <name type="scientific">Sphingomonas aerolata</name>
    <dbReference type="NCBI Taxonomy" id="185951"/>
    <lineage>
        <taxon>Bacteria</taxon>
        <taxon>Pseudomonadati</taxon>
        <taxon>Pseudomonadota</taxon>
        <taxon>Alphaproteobacteria</taxon>
        <taxon>Sphingomonadales</taxon>
        <taxon>Sphingomonadaceae</taxon>
        <taxon>Sphingomonas</taxon>
    </lineage>
</organism>
<reference evidence="1 2" key="1">
    <citation type="submission" date="2018-04" db="EMBL/GenBank/DDBJ databases">
        <title>Genomic Encyclopedia of Type Strains, Phase III (KMG-III): the genomes of soil and plant-associated and newly described type strains.</title>
        <authorList>
            <person name="Whitman W."/>
        </authorList>
    </citation>
    <scope>NUCLEOTIDE SEQUENCE [LARGE SCALE GENOMIC DNA]</scope>
    <source>
        <strain evidence="1 2">NW12</strain>
    </source>
</reference>
<name>A0A2T4YQ21_9SPHN</name>
<dbReference type="RefSeq" id="WP_056679418.1">
    <property type="nucleotide sequence ID" value="NZ_PZZN01000002.1"/>
</dbReference>
<gene>
    <name evidence="1" type="ORF">C8J24_1827</name>
</gene>
<sequence length="80" mass="8295">MGIETTRWSPTAHLDSDAAVLAYLEAVFEDGDPALIAAALADVAQVRGIADPPSPRPDIALDSVIRTLKALGLELTAKAA</sequence>
<proteinExistence type="predicted"/>
<dbReference type="InterPro" id="IPR014057">
    <property type="entry name" value="HI1420"/>
</dbReference>
<comment type="caution">
    <text evidence="1">The sequence shown here is derived from an EMBL/GenBank/DDBJ whole genome shotgun (WGS) entry which is preliminary data.</text>
</comment>
<protein>
    <submittedName>
        <fullName evidence="1">Putative addiction module antidote protein</fullName>
    </submittedName>
</protein>
<dbReference type="Pfam" id="PF21716">
    <property type="entry name" value="dnstrm_HI1420"/>
    <property type="match status" value="1"/>
</dbReference>
<dbReference type="AlphaFoldDB" id="A0A2T4YQ21"/>
<evidence type="ECO:0000313" key="1">
    <source>
        <dbReference type="EMBL" id="PTM45601.1"/>
    </source>
</evidence>
<dbReference type="Proteomes" id="UP000240996">
    <property type="component" value="Unassembled WGS sequence"/>
</dbReference>
<accession>A0A2T4YQ21</accession>
<evidence type="ECO:0000313" key="2">
    <source>
        <dbReference type="Proteomes" id="UP000240996"/>
    </source>
</evidence>